<organism evidence="1 2">
    <name type="scientific">Miniphocaeibacter halophilus</name>
    <dbReference type="NCBI Taxonomy" id="2931922"/>
    <lineage>
        <taxon>Bacteria</taxon>
        <taxon>Bacillati</taxon>
        <taxon>Bacillota</taxon>
        <taxon>Tissierellia</taxon>
        <taxon>Tissierellales</taxon>
        <taxon>Peptoniphilaceae</taxon>
        <taxon>Miniphocaeibacter</taxon>
    </lineage>
</organism>
<dbReference type="Proteomes" id="UP000595814">
    <property type="component" value="Chromosome"/>
</dbReference>
<sequence length="288" mass="32397">MIISIDIGGSSVKTALWNNKKLENKKSFSSPDNWFDMKKELFRIIYEYKKIENIEGIAFSVPGIPNYDTGKIDGASSLRYIHNPEFLTIFEDEFKIPVTFENDANCACIAEINHESLKDKRDMVFVVIGTGIGGSIVYNRKIQEGSHSFAGEFGMMLIDGRNEWAILGSAVHMAEKVSEIKNMQLSGEEVFNLADSGDEICKKAVEELFHYLALGIYNLQYIIDPEIIVLGGGITAKEDLVDNIEKEMDKIMQYGQRSPLYPDIRKANYGNDANLIGAGYHFYEMNGN</sequence>
<protein>
    <submittedName>
        <fullName evidence="1">ROK family protein</fullName>
    </submittedName>
</protein>
<reference evidence="1 2" key="1">
    <citation type="journal article" date="2022" name="Int. J. Syst. Evol. Microbiol.">
        <title>Miniphocaeibacter halophilus sp. nov., an ammonium-tolerant acetate-producing bacterium isolated from a biogas system.</title>
        <authorList>
            <person name="Schnurer A."/>
            <person name="Singh A."/>
            <person name="Bi S."/>
            <person name="Qiao W."/>
            <person name="Westerholm M."/>
        </authorList>
    </citation>
    <scope>NUCLEOTIDE SEQUENCE [LARGE SCALE GENOMIC DNA]</scope>
    <source>
        <strain evidence="1 2">AMB_01</strain>
    </source>
</reference>
<evidence type="ECO:0000313" key="1">
    <source>
        <dbReference type="EMBL" id="QQK08881.1"/>
    </source>
</evidence>
<evidence type="ECO:0000313" key="2">
    <source>
        <dbReference type="Proteomes" id="UP000595814"/>
    </source>
</evidence>
<name>A0AC61N0V8_9FIRM</name>
<keyword evidence="2" id="KW-1185">Reference proteome</keyword>
<proteinExistence type="predicted"/>
<dbReference type="EMBL" id="CP066744">
    <property type="protein sequence ID" value="QQK08881.1"/>
    <property type="molecule type" value="Genomic_DNA"/>
</dbReference>
<accession>A0AC61N0V8</accession>
<gene>
    <name evidence="1" type="ORF">JFY71_04925</name>
</gene>